<dbReference type="Proteomes" id="UP000184499">
    <property type="component" value="Unassembled WGS sequence"/>
</dbReference>
<accession>A0A1L9U2I4</accession>
<dbReference type="InterPro" id="IPR051609">
    <property type="entry name" value="NmrA/Isoflavone_reductase-like"/>
</dbReference>
<sequence>MVKVAIAGGSGNVAREVIDRILAKGSHEIVVLSRRIPHRTDNSNTKWVQVDYESKASLVRAFSDIDMILSFLAIPDPSSMVRLQKNMIDAAIEAGVRRFAPSEWGSTIKSDMGIYGYKDEVRRYLAEVNEHDKRLEYCLFQPGFFTNYFGHPYSTAKYFSMSATYVDFENRRALLVDDGDHKISLTTVQDMAGVVAEALDYPGQWPTVGGFSGSEITLAELIQLGEEIRGPFEVEKVFSKDLRAGELKASWYPVVSHPSIPSDRSDEMSKMITTYFLRGVSEGGWHASHEWNDRLPGFSFTPAKEYLTSVWKGRP</sequence>
<evidence type="ECO:0000313" key="6">
    <source>
        <dbReference type="Proteomes" id="UP000184499"/>
    </source>
</evidence>
<evidence type="ECO:0000256" key="2">
    <source>
        <dbReference type="ARBA" id="ARBA00022857"/>
    </source>
</evidence>
<keyword evidence="2" id="KW-0521">NADP</keyword>
<organism evidence="5 6">
    <name type="scientific">Aspergillus brasiliensis (strain CBS 101740 / IMI 381727 / IBT 21946)</name>
    <dbReference type="NCBI Taxonomy" id="767769"/>
    <lineage>
        <taxon>Eukaryota</taxon>
        <taxon>Fungi</taxon>
        <taxon>Dikarya</taxon>
        <taxon>Ascomycota</taxon>
        <taxon>Pezizomycotina</taxon>
        <taxon>Eurotiomycetes</taxon>
        <taxon>Eurotiomycetidae</taxon>
        <taxon>Eurotiales</taxon>
        <taxon>Aspergillaceae</taxon>
        <taxon>Aspergillus</taxon>
        <taxon>Aspergillus subgen. Circumdati</taxon>
    </lineage>
</organism>
<comment type="similarity">
    <text evidence="1">Belongs to the NmrA-type oxidoreductase family. Isoflavone reductase subfamily.</text>
</comment>
<dbReference type="GO" id="GO:0016491">
    <property type="term" value="F:oxidoreductase activity"/>
    <property type="evidence" value="ECO:0007669"/>
    <property type="project" value="UniProtKB-KW"/>
</dbReference>
<dbReference type="InterPro" id="IPR036291">
    <property type="entry name" value="NAD(P)-bd_dom_sf"/>
</dbReference>
<evidence type="ECO:0000259" key="4">
    <source>
        <dbReference type="Pfam" id="PF05368"/>
    </source>
</evidence>
<dbReference type="OMA" id="MSATYVD"/>
<keyword evidence="3" id="KW-0560">Oxidoreductase</keyword>
<name>A0A1L9U2I4_ASPBC</name>
<keyword evidence="6" id="KW-1185">Reference proteome</keyword>
<dbReference type="Gene3D" id="3.40.50.720">
    <property type="entry name" value="NAD(P)-binding Rossmann-like Domain"/>
    <property type="match status" value="1"/>
</dbReference>
<dbReference type="SUPFAM" id="SSF51735">
    <property type="entry name" value="NAD(P)-binding Rossmann-fold domains"/>
    <property type="match status" value="1"/>
</dbReference>
<feature type="domain" description="NmrA-like" evidence="4">
    <location>
        <begin position="3"/>
        <end position="224"/>
    </location>
</feature>
<dbReference type="AlphaFoldDB" id="A0A1L9U2I4"/>
<gene>
    <name evidence="5" type="ORF">ASPBRDRAFT_49425</name>
</gene>
<evidence type="ECO:0000313" key="5">
    <source>
        <dbReference type="EMBL" id="OJJ65881.1"/>
    </source>
</evidence>
<dbReference type="InterPro" id="IPR008030">
    <property type="entry name" value="NmrA-like"/>
</dbReference>
<evidence type="ECO:0000256" key="1">
    <source>
        <dbReference type="ARBA" id="ARBA00005725"/>
    </source>
</evidence>
<protein>
    <recommendedName>
        <fullName evidence="4">NmrA-like domain-containing protein</fullName>
    </recommendedName>
</protein>
<dbReference type="VEuPathDB" id="FungiDB:ASPBRDRAFT_49425"/>
<dbReference type="RefSeq" id="XP_067473132.1">
    <property type="nucleotide sequence ID" value="XM_067626333.1"/>
</dbReference>
<reference evidence="6" key="1">
    <citation type="journal article" date="2017" name="Genome Biol.">
        <title>Comparative genomics reveals high biological diversity and specific adaptations in the industrially and medically important fungal genus Aspergillus.</title>
        <authorList>
            <person name="de Vries R.P."/>
            <person name="Riley R."/>
            <person name="Wiebenga A."/>
            <person name="Aguilar-Osorio G."/>
            <person name="Amillis S."/>
            <person name="Uchima C.A."/>
            <person name="Anderluh G."/>
            <person name="Asadollahi M."/>
            <person name="Askin M."/>
            <person name="Barry K."/>
            <person name="Battaglia E."/>
            <person name="Bayram O."/>
            <person name="Benocci T."/>
            <person name="Braus-Stromeyer S.A."/>
            <person name="Caldana C."/>
            <person name="Canovas D."/>
            <person name="Cerqueira G.C."/>
            <person name="Chen F."/>
            <person name="Chen W."/>
            <person name="Choi C."/>
            <person name="Clum A."/>
            <person name="Dos Santos R.A."/>
            <person name="Damasio A.R."/>
            <person name="Diallinas G."/>
            <person name="Emri T."/>
            <person name="Fekete E."/>
            <person name="Flipphi M."/>
            <person name="Freyberg S."/>
            <person name="Gallo A."/>
            <person name="Gournas C."/>
            <person name="Habgood R."/>
            <person name="Hainaut M."/>
            <person name="Harispe M.L."/>
            <person name="Henrissat B."/>
            <person name="Hilden K.S."/>
            <person name="Hope R."/>
            <person name="Hossain A."/>
            <person name="Karabika E."/>
            <person name="Karaffa L."/>
            <person name="Karanyi Z."/>
            <person name="Krasevec N."/>
            <person name="Kuo A."/>
            <person name="Kusch H."/>
            <person name="LaButti K."/>
            <person name="Lagendijk E.L."/>
            <person name="Lapidus A."/>
            <person name="Levasseur A."/>
            <person name="Lindquist E."/>
            <person name="Lipzen A."/>
            <person name="Logrieco A.F."/>
            <person name="MacCabe A."/>
            <person name="Maekelae M.R."/>
            <person name="Malavazi I."/>
            <person name="Melin P."/>
            <person name="Meyer V."/>
            <person name="Mielnichuk N."/>
            <person name="Miskei M."/>
            <person name="Molnar A.P."/>
            <person name="Mule G."/>
            <person name="Ngan C.Y."/>
            <person name="Orejas M."/>
            <person name="Orosz E."/>
            <person name="Ouedraogo J.P."/>
            <person name="Overkamp K.M."/>
            <person name="Park H.-S."/>
            <person name="Perrone G."/>
            <person name="Piumi F."/>
            <person name="Punt P.J."/>
            <person name="Ram A.F."/>
            <person name="Ramon A."/>
            <person name="Rauscher S."/>
            <person name="Record E."/>
            <person name="Riano-Pachon D.M."/>
            <person name="Robert V."/>
            <person name="Roehrig J."/>
            <person name="Ruller R."/>
            <person name="Salamov A."/>
            <person name="Salih N.S."/>
            <person name="Samson R.A."/>
            <person name="Sandor E."/>
            <person name="Sanguinetti M."/>
            <person name="Schuetze T."/>
            <person name="Sepcic K."/>
            <person name="Shelest E."/>
            <person name="Sherlock G."/>
            <person name="Sophianopoulou V."/>
            <person name="Squina F.M."/>
            <person name="Sun H."/>
            <person name="Susca A."/>
            <person name="Todd R.B."/>
            <person name="Tsang A."/>
            <person name="Unkles S.E."/>
            <person name="van de Wiele N."/>
            <person name="van Rossen-Uffink D."/>
            <person name="Oliveira J.V."/>
            <person name="Vesth T.C."/>
            <person name="Visser J."/>
            <person name="Yu J.-H."/>
            <person name="Zhou M."/>
            <person name="Andersen M.R."/>
            <person name="Archer D.B."/>
            <person name="Baker S.E."/>
            <person name="Benoit I."/>
            <person name="Brakhage A.A."/>
            <person name="Braus G.H."/>
            <person name="Fischer R."/>
            <person name="Frisvad J.C."/>
            <person name="Goldman G.H."/>
            <person name="Houbraken J."/>
            <person name="Oakley B."/>
            <person name="Pocsi I."/>
            <person name="Scazzocchio C."/>
            <person name="Seiboth B."/>
            <person name="vanKuyk P.A."/>
            <person name="Wortman J."/>
            <person name="Dyer P.S."/>
            <person name="Grigoriev I.V."/>
        </authorList>
    </citation>
    <scope>NUCLEOTIDE SEQUENCE [LARGE SCALE GENOMIC DNA]</scope>
    <source>
        <strain evidence="6">CBS 101740 / IMI 381727 / IBT 21946</strain>
    </source>
</reference>
<dbReference type="Pfam" id="PF05368">
    <property type="entry name" value="NmrA"/>
    <property type="match status" value="1"/>
</dbReference>
<dbReference type="PANTHER" id="PTHR47706">
    <property type="entry name" value="NMRA-LIKE FAMILY PROTEIN"/>
    <property type="match status" value="1"/>
</dbReference>
<dbReference type="OrthoDB" id="10000533at2759"/>
<dbReference type="EMBL" id="KV878705">
    <property type="protein sequence ID" value="OJJ65881.1"/>
    <property type="molecule type" value="Genomic_DNA"/>
</dbReference>
<dbReference type="PANTHER" id="PTHR47706:SF4">
    <property type="entry name" value="NMRA-LIKE DOMAIN-CONTAINING PROTEIN"/>
    <property type="match status" value="1"/>
</dbReference>
<dbReference type="GeneID" id="93578821"/>
<proteinExistence type="inferred from homology"/>
<evidence type="ECO:0000256" key="3">
    <source>
        <dbReference type="ARBA" id="ARBA00023002"/>
    </source>
</evidence>